<dbReference type="PROSITE" id="PS50850">
    <property type="entry name" value="MFS"/>
    <property type="match status" value="1"/>
</dbReference>
<dbReference type="InterPro" id="IPR052983">
    <property type="entry name" value="MFS_Riboflavin_Transporter"/>
</dbReference>
<feature type="transmembrane region" description="Helical" evidence="6">
    <location>
        <begin position="320"/>
        <end position="343"/>
    </location>
</feature>
<reference evidence="8 9" key="1">
    <citation type="journal article" date="2019" name="Int. J. Syst. Evol. Microbiol.">
        <title>The Global Catalogue of Microorganisms (GCM) 10K type strain sequencing project: providing services to taxonomists for standard genome sequencing and annotation.</title>
        <authorList>
            <consortium name="The Broad Institute Genomics Platform"/>
            <consortium name="The Broad Institute Genome Sequencing Center for Infectious Disease"/>
            <person name="Wu L."/>
            <person name="Ma J."/>
        </authorList>
    </citation>
    <scope>NUCLEOTIDE SEQUENCE [LARGE SCALE GENOMIC DNA]</scope>
    <source>
        <strain evidence="8 9">JCM 11896</strain>
    </source>
</reference>
<dbReference type="Gene3D" id="1.20.1250.20">
    <property type="entry name" value="MFS general substrate transporter like domains"/>
    <property type="match status" value="2"/>
</dbReference>
<keyword evidence="3 6" id="KW-0812">Transmembrane</keyword>
<feature type="domain" description="Major facilitator superfamily (MFS) profile" evidence="7">
    <location>
        <begin position="20"/>
        <end position="410"/>
    </location>
</feature>
<feature type="transmembrane region" description="Helical" evidence="6">
    <location>
        <begin position="230"/>
        <end position="253"/>
    </location>
</feature>
<feature type="transmembrane region" description="Helical" evidence="6">
    <location>
        <begin position="113"/>
        <end position="135"/>
    </location>
</feature>
<evidence type="ECO:0000256" key="6">
    <source>
        <dbReference type="SAM" id="Phobius"/>
    </source>
</evidence>
<dbReference type="Proteomes" id="UP001501414">
    <property type="component" value="Unassembled WGS sequence"/>
</dbReference>
<sequence>MRHPGIVTRMDGLSRRGRRRVLLVLCVTEITSWGVLYYAFPVLAPSIAADTGWSVPAVTAAFSAGLLVSAAVGIPVGRLLDRHGPRWVMTAGSAVAVPAVALIATAGSYPAFVAAWLLAGVAQAATLYPPAFAALTRWWGPDRVRALTGLTLVAGLASTVFAPLSAALLEPFGWRGSYLVLAAILAAVCVPAHLFGLRGRWPDPVADPAPAGAAVAPPDDDPSRILRSRAFVLTTVTVTLGAFTSFAVAVNQVPLLLDRDLSTGLAAWALGLGGLGQVLGRLGYPLLARRSGVRGRTSWLMAALAATTVLLAALPGPAWALVAAAVLAGAARGMFTLLQATALADRWRPRVYGRLNGIASAPVMVAVAVSPWAGSALAGPLGGYPQVFVLLGAAALLAAGLALGTVPQRHPPR</sequence>
<organism evidence="8 9">
    <name type="scientific">Pseudonocardia kongjuensis</name>
    <dbReference type="NCBI Taxonomy" id="102227"/>
    <lineage>
        <taxon>Bacteria</taxon>
        <taxon>Bacillati</taxon>
        <taxon>Actinomycetota</taxon>
        <taxon>Actinomycetes</taxon>
        <taxon>Pseudonocardiales</taxon>
        <taxon>Pseudonocardiaceae</taxon>
        <taxon>Pseudonocardia</taxon>
    </lineage>
</organism>
<accession>A0ABN1XLV3</accession>
<feature type="transmembrane region" description="Helical" evidence="6">
    <location>
        <begin position="386"/>
        <end position="406"/>
    </location>
</feature>
<feature type="transmembrane region" description="Helical" evidence="6">
    <location>
        <begin position="355"/>
        <end position="374"/>
    </location>
</feature>
<comment type="subcellular location">
    <subcellularLocation>
        <location evidence="1">Cell membrane</location>
        <topology evidence="1">Multi-pass membrane protein</topology>
    </subcellularLocation>
</comment>
<keyword evidence="4 6" id="KW-1133">Transmembrane helix</keyword>
<feature type="transmembrane region" description="Helical" evidence="6">
    <location>
        <begin position="60"/>
        <end position="80"/>
    </location>
</feature>
<dbReference type="PANTHER" id="PTHR43385:SF1">
    <property type="entry name" value="RIBOFLAVIN TRANSPORTER RIBJ"/>
    <property type="match status" value="1"/>
</dbReference>
<dbReference type="InterPro" id="IPR036259">
    <property type="entry name" value="MFS_trans_sf"/>
</dbReference>
<protein>
    <submittedName>
        <fullName evidence="8">MFS transporter</fullName>
    </submittedName>
</protein>
<evidence type="ECO:0000256" key="3">
    <source>
        <dbReference type="ARBA" id="ARBA00022692"/>
    </source>
</evidence>
<name>A0ABN1XLV3_9PSEU</name>
<feature type="transmembrane region" description="Helical" evidence="6">
    <location>
        <begin position="147"/>
        <end position="169"/>
    </location>
</feature>
<dbReference type="PANTHER" id="PTHR43385">
    <property type="entry name" value="RIBOFLAVIN TRANSPORTER RIBJ"/>
    <property type="match status" value="1"/>
</dbReference>
<dbReference type="InterPro" id="IPR020846">
    <property type="entry name" value="MFS_dom"/>
</dbReference>
<dbReference type="Pfam" id="PF07690">
    <property type="entry name" value="MFS_1"/>
    <property type="match status" value="1"/>
</dbReference>
<comment type="caution">
    <text evidence="8">The sequence shown here is derived from an EMBL/GenBank/DDBJ whole genome shotgun (WGS) entry which is preliminary data.</text>
</comment>
<evidence type="ECO:0000256" key="5">
    <source>
        <dbReference type="ARBA" id="ARBA00023136"/>
    </source>
</evidence>
<dbReference type="SUPFAM" id="SSF103473">
    <property type="entry name" value="MFS general substrate transporter"/>
    <property type="match status" value="1"/>
</dbReference>
<evidence type="ECO:0000256" key="2">
    <source>
        <dbReference type="ARBA" id="ARBA00022448"/>
    </source>
</evidence>
<feature type="transmembrane region" description="Helical" evidence="6">
    <location>
        <begin position="175"/>
        <end position="195"/>
    </location>
</feature>
<dbReference type="EMBL" id="BAAAJK010000006">
    <property type="protein sequence ID" value="GAA1384997.1"/>
    <property type="molecule type" value="Genomic_DNA"/>
</dbReference>
<feature type="transmembrane region" description="Helical" evidence="6">
    <location>
        <begin position="296"/>
        <end position="314"/>
    </location>
</feature>
<evidence type="ECO:0000313" key="8">
    <source>
        <dbReference type="EMBL" id="GAA1384997.1"/>
    </source>
</evidence>
<evidence type="ECO:0000256" key="1">
    <source>
        <dbReference type="ARBA" id="ARBA00004651"/>
    </source>
</evidence>
<evidence type="ECO:0000313" key="9">
    <source>
        <dbReference type="Proteomes" id="UP001501414"/>
    </source>
</evidence>
<keyword evidence="9" id="KW-1185">Reference proteome</keyword>
<feature type="transmembrane region" description="Helical" evidence="6">
    <location>
        <begin position="265"/>
        <end position="284"/>
    </location>
</feature>
<proteinExistence type="predicted"/>
<evidence type="ECO:0000259" key="7">
    <source>
        <dbReference type="PROSITE" id="PS50850"/>
    </source>
</evidence>
<gene>
    <name evidence="8" type="ORF">GCM10009613_16670</name>
</gene>
<feature type="transmembrane region" description="Helical" evidence="6">
    <location>
        <begin position="87"/>
        <end position="107"/>
    </location>
</feature>
<keyword evidence="2" id="KW-0813">Transport</keyword>
<evidence type="ECO:0000256" key="4">
    <source>
        <dbReference type="ARBA" id="ARBA00022989"/>
    </source>
</evidence>
<keyword evidence="5 6" id="KW-0472">Membrane</keyword>
<feature type="transmembrane region" description="Helical" evidence="6">
    <location>
        <begin position="21"/>
        <end position="40"/>
    </location>
</feature>
<dbReference type="InterPro" id="IPR011701">
    <property type="entry name" value="MFS"/>
</dbReference>